<gene>
    <name evidence="3" type="ORF">WR25_18858</name>
</gene>
<dbReference type="PANTHER" id="PTHR11905:SF159">
    <property type="entry name" value="ADAM METALLOPROTEASE"/>
    <property type="match status" value="1"/>
</dbReference>
<dbReference type="InterPro" id="IPR001590">
    <property type="entry name" value="Peptidase_M12B"/>
</dbReference>
<dbReference type="Pfam" id="PF13582">
    <property type="entry name" value="Reprolysin_3"/>
    <property type="match status" value="1"/>
</dbReference>
<dbReference type="PANTHER" id="PTHR11905">
    <property type="entry name" value="ADAM A DISINTEGRIN AND METALLOPROTEASE DOMAIN"/>
    <property type="match status" value="1"/>
</dbReference>
<sequence length="210" mass="23508">MMNSFEKEFDIERGNYTYEDDNTTLSFQAENSTEMSYTLNAHLAIDRVTAWVKKHADFLPKHDHAVFITKFDLLSVHGESATQGMAYVGNICSLGDSSSVVEDIGAANTAFIAAHELGHRLEIYLETCSHKRFSLGSFHDLISKSGGCSSLDNFLMAASMSPEPSKIKNTRQFSECSKKAIVENLKSVILLHGFRYYDQQCNLTQLMKSQ</sequence>
<keyword evidence="4" id="KW-1185">Reference proteome</keyword>
<dbReference type="GO" id="GO:0006509">
    <property type="term" value="P:membrane protein ectodomain proteolysis"/>
    <property type="evidence" value="ECO:0007669"/>
    <property type="project" value="TreeGrafter"/>
</dbReference>
<evidence type="ECO:0000313" key="4">
    <source>
        <dbReference type="Proteomes" id="UP000218231"/>
    </source>
</evidence>
<dbReference type="Gene3D" id="3.40.390.10">
    <property type="entry name" value="Collagenase (Catalytic Domain)"/>
    <property type="match status" value="1"/>
</dbReference>
<evidence type="ECO:0000259" key="2">
    <source>
        <dbReference type="PROSITE" id="PS50215"/>
    </source>
</evidence>
<dbReference type="GO" id="GO:0004222">
    <property type="term" value="F:metalloendopeptidase activity"/>
    <property type="evidence" value="ECO:0007669"/>
    <property type="project" value="InterPro"/>
</dbReference>
<reference evidence="3 4" key="1">
    <citation type="journal article" date="2017" name="Curr. Biol.">
        <title>Genome architecture and evolution of a unichromosomal asexual nematode.</title>
        <authorList>
            <person name="Fradin H."/>
            <person name="Zegar C."/>
            <person name="Gutwein M."/>
            <person name="Lucas J."/>
            <person name="Kovtun M."/>
            <person name="Corcoran D."/>
            <person name="Baugh L.R."/>
            <person name="Kiontke K."/>
            <person name="Gunsalus K."/>
            <person name="Fitch D.H."/>
            <person name="Piano F."/>
        </authorList>
    </citation>
    <scope>NUCLEOTIDE SEQUENCE [LARGE SCALE GENOMIC DNA]</scope>
    <source>
        <strain evidence="3">PF1309</strain>
    </source>
</reference>
<dbReference type="STRING" id="2018661.A0A2A2KAJ8"/>
<accession>A0A2A2KAJ8</accession>
<proteinExistence type="predicted"/>
<dbReference type="AlphaFoldDB" id="A0A2A2KAJ8"/>
<name>A0A2A2KAJ8_9BILA</name>
<evidence type="ECO:0000256" key="1">
    <source>
        <dbReference type="PROSITE-ProRule" id="PRU00276"/>
    </source>
</evidence>
<dbReference type="EMBL" id="LIAE01009164">
    <property type="protein sequence ID" value="PAV70928.1"/>
    <property type="molecule type" value="Genomic_DNA"/>
</dbReference>
<feature type="active site" evidence="1">
    <location>
        <position position="116"/>
    </location>
</feature>
<comment type="caution">
    <text evidence="3">The sequence shown here is derived from an EMBL/GenBank/DDBJ whole genome shotgun (WGS) entry which is preliminary data.</text>
</comment>
<evidence type="ECO:0000313" key="3">
    <source>
        <dbReference type="EMBL" id="PAV70928.1"/>
    </source>
</evidence>
<dbReference type="Proteomes" id="UP000218231">
    <property type="component" value="Unassembled WGS sequence"/>
</dbReference>
<dbReference type="SUPFAM" id="SSF55486">
    <property type="entry name" value="Metalloproteases ('zincins'), catalytic domain"/>
    <property type="match status" value="1"/>
</dbReference>
<dbReference type="InterPro" id="IPR024079">
    <property type="entry name" value="MetalloPept_cat_dom_sf"/>
</dbReference>
<comment type="caution">
    <text evidence="1">Lacks conserved residue(s) required for the propagation of feature annotation.</text>
</comment>
<protein>
    <recommendedName>
        <fullName evidence="2">Peptidase M12B domain-containing protein</fullName>
    </recommendedName>
</protein>
<dbReference type="OrthoDB" id="10035764at2759"/>
<feature type="domain" description="Peptidase M12B" evidence="2">
    <location>
        <begin position="1"/>
        <end position="177"/>
    </location>
</feature>
<organism evidence="3 4">
    <name type="scientific">Diploscapter pachys</name>
    <dbReference type="NCBI Taxonomy" id="2018661"/>
    <lineage>
        <taxon>Eukaryota</taxon>
        <taxon>Metazoa</taxon>
        <taxon>Ecdysozoa</taxon>
        <taxon>Nematoda</taxon>
        <taxon>Chromadorea</taxon>
        <taxon>Rhabditida</taxon>
        <taxon>Rhabditina</taxon>
        <taxon>Rhabditomorpha</taxon>
        <taxon>Rhabditoidea</taxon>
        <taxon>Rhabditidae</taxon>
        <taxon>Diploscapter</taxon>
    </lineage>
</organism>
<dbReference type="PROSITE" id="PS50215">
    <property type="entry name" value="ADAM_MEPRO"/>
    <property type="match status" value="1"/>
</dbReference>